<reference evidence="2 3" key="1">
    <citation type="journal article" date="2017" name="Curr. Biol.">
        <title>The Evolution of Venom by Co-option of Single-Copy Genes.</title>
        <authorList>
            <person name="Martinson E.O."/>
            <person name="Mrinalini"/>
            <person name="Kelkar Y.D."/>
            <person name="Chang C.H."/>
            <person name="Werren J.H."/>
        </authorList>
    </citation>
    <scope>NUCLEOTIDE SEQUENCE [LARGE SCALE GENOMIC DNA]</scope>
    <source>
        <strain evidence="2 3">Alberta</strain>
        <tissue evidence="2">Whole body</tissue>
    </source>
</reference>
<evidence type="ECO:0000313" key="2">
    <source>
        <dbReference type="EMBL" id="OXU31272.1"/>
    </source>
</evidence>
<dbReference type="EMBL" id="NNAY01000072">
    <property type="protein sequence ID" value="OXU31272.1"/>
    <property type="molecule type" value="Genomic_DNA"/>
</dbReference>
<keyword evidence="3" id="KW-1185">Reference proteome</keyword>
<feature type="region of interest" description="Disordered" evidence="1">
    <location>
        <begin position="53"/>
        <end position="99"/>
    </location>
</feature>
<evidence type="ECO:0000313" key="3">
    <source>
        <dbReference type="Proteomes" id="UP000215335"/>
    </source>
</evidence>
<proteinExistence type="predicted"/>
<sequence length="134" mass="14771">MHDETAIRRSLIVANVNNATKDTLRKTATDEFLFGSKLSENLKAAKLIEQSAGELKVPKSSSTKSTKNFKPPLSTHNKQGQTGGVERGEIFNNSTCKPQTGITEVRSPEIAQQWLQVFLQEELLPEETLSLSAD</sequence>
<evidence type="ECO:0000256" key="1">
    <source>
        <dbReference type="SAM" id="MobiDB-lite"/>
    </source>
</evidence>
<organism evidence="2 3">
    <name type="scientific">Trichomalopsis sarcophagae</name>
    <dbReference type="NCBI Taxonomy" id="543379"/>
    <lineage>
        <taxon>Eukaryota</taxon>
        <taxon>Metazoa</taxon>
        <taxon>Ecdysozoa</taxon>
        <taxon>Arthropoda</taxon>
        <taxon>Hexapoda</taxon>
        <taxon>Insecta</taxon>
        <taxon>Pterygota</taxon>
        <taxon>Neoptera</taxon>
        <taxon>Endopterygota</taxon>
        <taxon>Hymenoptera</taxon>
        <taxon>Apocrita</taxon>
        <taxon>Proctotrupomorpha</taxon>
        <taxon>Chalcidoidea</taxon>
        <taxon>Pteromalidae</taxon>
        <taxon>Pteromalinae</taxon>
        <taxon>Trichomalopsis</taxon>
    </lineage>
</organism>
<protein>
    <submittedName>
        <fullName evidence="2">Uncharacterized protein</fullName>
    </submittedName>
</protein>
<dbReference type="Proteomes" id="UP000215335">
    <property type="component" value="Unassembled WGS sequence"/>
</dbReference>
<comment type="caution">
    <text evidence="2">The sequence shown here is derived from an EMBL/GenBank/DDBJ whole genome shotgun (WGS) entry which is preliminary data.</text>
</comment>
<dbReference type="AlphaFoldDB" id="A0A232FKS8"/>
<name>A0A232FKS8_9HYME</name>
<accession>A0A232FKS8</accession>
<gene>
    <name evidence="2" type="ORF">TSAR_014169</name>
</gene>